<evidence type="ECO:0000256" key="4">
    <source>
        <dbReference type="ARBA" id="ARBA00047645"/>
    </source>
</evidence>
<protein>
    <recommendedName>
        <fullName evidence="3 5">acylphosphatase</fullName>
        <ecNumber evidence="2 5">3.6.1.7</ecNumber>
    </recommendedName>
</protein>
<dbReference type="InterPro" id="IPR036046">
    <property type="entry name" value="Acylphosphatase-like_dom_sf"/>
</dbReference>
<evidence type="ECO:0000256" key="6">
    <source>
        <dbReference type="RuleBase" id="RU004168"/>
    </source>
</evidence>
<comment type="caution">
    <text evidence="8">The sequence shown here is derived from an EMBL/GenBank/DDBJ whole genome shotgun (WGS) entry which is preliminary data.</text>
</comment>
<evidence type="ECO:0000256" key="1">
    <source>
        <dbReference type="ARBA" id="ARBA00005614"/>
    </source>
</evidence>
<keyword evidence="9" id="KW-1185">Reference proteome</keyword>
<proteinExistence type="inferred from homology"/>
<dbReference type="InterPro" id="IPR001792">
    <property type="entry name" value="Acylphosphatase-like_dom"/>
</dbReference>
<feature type="active site" evidence="5">
    <location>
        <position position="20"/>
    </location>
</feature>
<dbReference type="RefSeq" id="WP_194029121.1">
    <property type="nucleotide sequence ID" value="NZ_JADEWZ010000011.1"/>
</dbReference>
<dbReference type="EMBL" id="JADEWZ010000011">
    <property type="protein sequence ID" value="MBE9116024.1"/>
    <property type="molecule type" value="Genomic_DNA"/>
</dbReference>
<comment type="catalytic activity">
    <reaction evidence="4 5">
        <text>an acyl phosphate + H2O = a carboxylate + phosphate + H(+)</text>
        <dbReference type="Rhea" id="RHEA:14965"/>
        <dbReference type="ChEBI" id="CHEBI:15377"/>
        <dbReference type="ChEBI" id="CHEBI:15378"/>
        <dbReference type="ChEBI" id="CHEBI:29067"/>
        <dbReference type="ChEBI" id="CHEBI:43474"/>
        <dbReference type="ChEBI" id="CHEBI:59918"/>
        <dbReference type="EC" id="3.6.1.7"/>
    </reaction>
</comment>
<dbReference type="PANTHER" id="PTHR47268:SF4">
    <property type="entry name" value="ACYLPHOSPHATASE"/>
    <property type="match status" value="1"/>
</dbReference>
<sequence>MNNLCAHVWISGTVQGVGYRYSTAMQAKQLGVRGWVRNLPDGRVEAMFEGDRAQVEQMINWCNRGPSAAVVQNVEVEWEQASGIEGFTTRY</sequence>
<evidence type="ECO:0000259" key="7">
    <source>
        <dbReference type="PROSITE" id="PS51160"/>
    </source>
</evidence>
<dbReference type="EC" id="3.6.1.7" evidence="2 5"/>
<keyword evidence="5" id="KW-0378">Hydrolase</keyword>
<feature type="domain" description="Acylphosphatase-like" evidence="7">
    <location>
        <begin position="5"/>
        <end position="91"/>
    </location>
</feature>
<feature type="active site" evidence="5">
    <location>
        <position position="38"/>
    </location>
</feature>
<dbReference type="PROSITE" id="PS00151">
    <property type="entry name" value="ACYLPHOSPHATASE_2"/>
    <property type="match status" value="1"/>
</dbReference>
<dbReference type="GO" id="GO:0003998">
    <property type="term" value="F:acylphosphatase activity"/>
    <property type="evidence" value="ECO:0007669"/>
    <property type="project" value="UniProtKB-EC"/>
</dbReference>
<gene>
    <name evidence="8" type="ORF">IQ249_08970</name>
</gene>
<dbReference type="PRINTS" id="PR00112">
    <property type="entry name" value="ACYLPHPHTASE"/>
</dbReference>
<dbReference type="NCBIfam" id="NF011016">
    <property type="entry name" value="PRK14444.1"/>
    <property type="match status" value="1"/>
</dbReference>
<dbReference type="PANTHER" id="PTHR47268">
    <property type="entry name" value="ACYLPHOSPHATASE"/>
    <property type="match status" value="1"/>
</dbReference>
<dbReference type="SUPFAM" id="SSF54975">
    <property type="entry name" value="Acylphosphatase/BLUF domain-like"/>
    <property type="match status" value="1"/>
</dbReference>
<dbReference type="InterPro" id="IPR020456">
    <property type="entry name" value="Acylphosphatase"/>
</dbReference>
<dbReference type="Proteomes" id="UP000654482">
    <property type="component" value="Unassembled WGS sequence"/>
</dbReference>
<evidence type="ECO:0000313" key="8">
    <source>
        <dbReference type="EMBL" id="MBE9116024.1"/>
    </source>
</evidence>
<accession>A0A8J7DVW5</accession>
<evidence type="ECO:0000256" key="3">
    <source>
        <dbReference type="ARBA" id="ARBA00015991"/>
    </source>
</evidence>
<dbReference type="InterPro" id="IPR017968">
    <property type="entry name" value="Acylphosphatase_CS"/>
</dbReference>
<dbReference type="PROSITE" id="PS51160">
    <property type="entry name" value="ACYLPHOSPHATASE_3"/>
    <property type="match status" value="1"/>
</dbReference>
<organism evidence="8 9">
    <name type="scientific">Lusitaniella coriacea LEGE 07157</name>
    <dbReference type="NCBI Taxonomy" id="945747"/>
    <lineage>
        <taxon>Bacteria</taxon>
        <taxon>Bacillati</taxon>
        <taxon>Cyanobacteriota</taxon>
        <taxon>Cyanophyceae</taxon>
        <taxon>Spirulinales</taxon>
        <taxon>Lusitaniellaceae</taxon>
        <taxon>Lusitaniella</taxon>
    </lineage>
</organism>
<dbReference type="AlphaFoldDB" id="A0A8J7DVW5"/>
<reference evidence="8" key="1">
    <citation type="submission" date="2020-10" db="EMBL/GenBank/DDBJ databases">
        <authorList>
            <person name="Castelo-Branco R."/>
            <person name="Eusebio N."/>
            <person name="Adriana R."/>
            <person name="Vieira A."/>
            <person name="Brugerolle De Fraissinette N."/>
            <person name="Rezende De Castro R."/>
            <person name="Schneider M.P."/>
            <person name="Vasconcelos V."/>
            <person name="Leao P.N."/>
        </authorList>
    </citation>
    <scope>NUCLEOTIDE SEQUENCE</scope>
    <source>
        <strain evidence="8">LEGE 07157</strain>
    </source>
</reference>
<comment type="similarity">
    <text evidence="1 6">Belongs to the acylphosphatase family.</text>
</comment>
<evidence type="ECO:0000256" key="2">
    <source>
        <dbReference type="ARBA" id="ARBA00012150"/>
    </source>
</evidence>
<name>A0A8J7DVW5_9CYAN</name>
<evidence type="ECO:0000313" key="9">
    <source>
        <dbReference type="Proteomes" id="UP000654482"/>
    </source>
</evidence>
<dbReference type="Pfam" id="PF00708">
    <property type="entry name" value="Acylphosphatase"/>
    <property type="match status" value="1"/>
</dbReference>
<evidence type="ECO:0000256" key="5">
    <source>
        <dbReference type="PROSITE-ProRule" id="PRU00520"/>
    </source>
</evidence>
<dbReference type="Gene3D" id="3.30.70.100">
    <property type="match status" value="1"/>
</dbReference>